<dbReference type="Proteomes" id="UP000298781">
    <property type="component" value="Chromosome"/>
</dbReference>
<sequence length="127" mass="13790">MQRRVISADDTPCAIGGYAQAVEVTAATRTVYVSGQIPVDAKGECPKGFAAQCRLAWRNVLAQLAAADMSVTNLAKVTIFLAERRFALENRQIRQEVLGDHQPALTVIITGIFDEAWFIEIEAVAVA</sequence>
<dbReference type="RefSeq" id="WP_136964184.1">
    <property type="nucleotide sequence ID" value="NZ_CP039690.1"/>
</dbReference>
<reference evidence="1 2" key="1">
    <citation type="submission" date="2019-04" db="EMBL/GenBank/DDBJ databases">
        <title>Phreatobacter aquaticus sp. nov.</title>
        <authorList>
            <person name="Choi A."/>
        </authorList>
    </citation>
    <scope>NUCLEOTIDE SEQUENCE [LARGE SCALE GENOMIC DNA]</scope>
    <source>
        <strain evidence="1 2">KCTC 52518</strain>
    </source>
</reference>
<dbReference type="PANTHER" id="PTHR11803:SF44">
    <property type="entry name" value="RUTC FAMILY PROTEIN YJGH"/>
    <property type="match status" value="1"/>
</dbReference>
<keyword evidence="2" id="KW-1185">Reference proteome</keyword>
<accession>A0A4D7B4N6</accession>
<dbReference type="CDD" id="cd00448">
    <property type="entry name" value="YjgF_YER057c_UK114_family"/>
    <property type="match status" value="1"/>
</dbReference>
<dbReference type="InterPro" id="IPR035959">
    <property type="entry name" value="RutC-like_sf"/>
</dbReference>
<dbReference type="OrthoDB" id="9799840at2"/>
<evidence type="ECO:0000313" key="2">
    <source>
        <dbReference type="Proteomes" id="UP000298781"/>
    </source>
</evidence>
<dbReference type="Gene3D" id="3.30.1330.40">
    <property type="entry name" value="RutC-like"/>
    <property type="match status" value="1"/>
</dbReference>
<evidence type="ECO:0000313" key="1">
    <source>
        <dbReference type="EMBL" id="QCI68769.1"/>
    </source>
</evidence>
<dbReference type="EMBL" id="CP039690">
    <property type="protein sequence ID" value="QCI68769.1"/>
    <property type="molecule type" value="Genomic_DNA"/>
</dbReference>
<dbReference type="GO" id="GO:0019239">
    <property type="term" value="F:deaminase activity"/>
    <property type="evidence" value="ECO:0007669"/>
    <property type="project" value="TreeGrafter"/>
</dbReference>
<dbReference type="GO" id="GO:0005829">
    <property type="term" value="C:cytosol"/>
    <property type="evidence" value="ECO:0007669"/>
    <property type="project" value="TreeGrafter"/>
</dbReference>
<dbReference type="Pfam" id="PF01042">
    <property type="entry name" value="Ribonuc_L-PSP"/>
    <property type="match status" value="1"/>
</dbReference>
<dbReference type="KEGG" id="pstg:E8M01_33775"/>
<dbReference type="SUPFAM" id="SSF55298">
    <property type="entry name" value="YjgF-like"/>
    <property type="match status" value="1"/>
</dbReference>
<organism evidence="1 2">
    <name type="scientific">Phreatobacter stygius</name>
    <dbReference type="NCBI Taxonomy" id="1940610"/>
    <lineage>
        <taxon>Bacteria</taxon>
        <taxon>Pseudomonadati</taxon>
        <taxon>Pseudomonadota</taxon>
        <taxon>Alphaproteobacteria</taxon>
        <taxon>Hyphomicrobiales</taxon>
        <taxon>Phreatobacteraceae</taxon>
        <taxon>Phreatobacter</taxon>
    </lineage>
</organism>
<dbReference type="AlphaFoldDB" id="A0A4D7B4N6"/>
<protein>
    <submittedName>
        <fullName evidence="1">RidA family protein</fullName>
    </submittedName>
</protein>
<dbReference type="InterPro" id="IPR006175">
    <property type="entry name" value="YjgF/YER057c/UK114"/>
</dbReference>
<proteinExistence type="predicted"/>
<dbReference type="PANTHER" id="PTHR11803">
    <property type="entry name" value="2-IMINOBUTANOATE/2-IMINOPROPANOATE DEAMINASE RIDA"/>
    <property type="match status" value="1"/>
</dbReference>
<gene>
    <name evidence="1" type="ORF">E8M01_33775</name>
</gene>
<name>A0A4D7B4N6_9HYPH</name>